<reference evidence="13" key="1">
    <citation type="journal article" date="2019" name="Gigascience">
        <title>De novo genome assembly of the endangered Acer yangbiense, a plant species with extremely small populations endemic to Yunnan Province, China.</title>
        <authorList>
            <person name="Yang J."/>
            <person name="Wariss H.M."/>
            <person name="Tao L."/>
            <person name="Zhang R."/>
            <person name="Yun Q."/>
            <person name="Hollingsworth P."/>
            <person name="Dao Z."/>
            <person name="Luo G."/>
            <person name="Guo H."/>
            <person name="Ma Y."/>
            <person name="Sun W."/>
        </authorList>
    </citation>
    <scope>NUCLEOTIDE SEQUENCE [LARGE SCALE GENOMIC DNA]</scope>
    <source>
        <strain evidence="13">cv. Malutang</strain>
    </source>
</reference>
<dbReference type="AlphaFoldDB" id="A0A5C7HV28"/>
<keyword evidence="7" id="KW-0675">Receptor</keyword>
<dbReference type="InterPro" id="IPR019594">
    <property type="entry name" value="Glu/Gly-bd"/>
</dbReference>
<sequence length="448" mass="49561">MTASLGSKLFTQANKAGMMSEGYAWIVTEGLSTLMDPIGPKVMEGVLGSRPSIPKSKKIKNLKTISKGGNGLNQFGLWAYDTVWAVAMAVEKASAGGIANSSFLKPNTSKTSSSVDLASLGKSEMGHKLVHILLNTTFEGLSGKFHLLKGQLEPSAFEIFNVIGETERIIGNQSGPGRIGVPVREGFKEWTNNHSKPKFSGYSIEVFMAILQVLEFPLPYEFILYGENRKIKGSYNDLLHQITEQIFDAVVGDTTIVANRSTFVDFTLAYSESGVSMVVLVKDDEKNNYWIFLKPFSWDLWLTTGLAFMFTGLVVWVLQISEVPEIIKLAPYFGSPSQHWSLLTCSDSSLGLPTSRRYKAMITLWDTRRILSTKQLNFDESKLKPYSTEEYHQALSNATVAAIFDEKLFLGKANNCSKYMMIGDQLKEPDGSSFAFPQASPLASLFHL</sequence>
<proteinExistence type="predicted"/>
<evidence type="ECO:0000256" key="7">
    <source>
        <dbReference type="ARBA" id="ARBA00023170"/>
    </source>
</evidence>
<dbReference type="Gene3D" id="3.40.190.10">
    <property type="entry name" value="Periplasmic binding protein-like II"/>
    <property type="match status" value="1"/>
</dbReference>
<keyword evidence="13" id="KW-1185">Reference proteome</keyword>
<feature type="domain" description="Ionotropic glutamate receptor C-terminal" evidence="11">
    <location>
        <begin position="178"/>
        <end position="447"/>
    </location>
</feature>
<comment type="subcellular location">
    <subcellularLocation>
        <location evidence="1">Membrane</location>
        <topology evidence="1">Multi-pass membrane protein</topology>
    </subcellularLocation>
</comment>
<evidence type="ECO:0000256" key="6">
    <source>
        <dbReference type="ARBA" id="ARBA00023136"/>
    </source>
</evidence>
<organism evidence="12 13">
    <name type="scientific">Acer yangbiense</name>
    <dbReference type="NCBI Taxonomy" id="1000413"/>
    <lineage>
        <taxon>Eukaryota</taxon>
        <taxon>Viridiplantae</taxon>
        <taxon>Streptophyta</taxon>
        <taxon>Embryophyta</taxon>
        <taxon>Tracheophyta</taxon>
        <taxon>Spermatophyta</taxon>
        <taxon>Magnoliopsida</taxon>
        <taxon>eudicotyledons</taxon>
        <taxon>Gunneridae</taxon>
        <taxon>Pentapetalae</taxon>
        <taxon>rosids</taxon>
        <taxon>malvids</taxon>
        <taxon>Sapindales</taxon>
        <taxon>Sapindaceae</taxon>
        <taxon>Hippocastanoideae</taxon>
        <taxon>Acereae</taxon>
        <taxon>Acer</taxon>
    </lineage>
</organism>
<keyword evidence="8" id="KW-0325">Glycoprotein</keyword>
<accession>A0A5C7HV28</accession>
<dbReference type="InterPro" id="IPR001320">
    <property type="entry name" value="Iontro_rcpt_C"/>
</dbReference>
<keyword evidence="3" id="KW-0812">Transmembrane</keyword>
<comment type="caution">
    <text evidence="12">The sequence shown here is derived from an EMBL/GenBank/DDBJ whole genome shotgun (WGS) entry which is preliminary data.</text>
</comment>
<dbReference type="Proteomes" id="UP000323000">
    <property type="component" value="Chromosome 5"/>
</dbReference>
<dbReference type="InterPro" id="IPR015683">
    <property type="entry name" value="Ionotropic_Glu_rcpt"/>
</dbReference>
<keyword evidence="2" id="KW-0813">Transport</keyword>
<dbReference type="SMART" id="SM00079">
    <property type="entry name" value="PBPe"/>
    <property type="match status" value="1"/>
</dbReference>
<evidence type="ECO:0000313" key="13">
    <source>
        <dbReference type="Proteomes" id="UP000323000"/>
    </source>
</evidence>
<evidence type="ECO:0000256" key="9">
    <source>
        <dbReference type="ARBA" id="ARBA00023286"/>
    </source>
</evidence>
<dbReference type="GO" id="GO:0015276">
    <property type="term" value="F:ligand-gated monoatomic ion channel activity"/>
    <property type="evidence" value="ECO:0007669"/>
    <property type="project" value="InterPro"/>
</dbReference>
<keyword evidence="5" id="KW-0406">Ion transport</keyword>
<evidence type="ECO:0000256" key="4">
    <source>
        <dbReference type="ARBA" id="ARBA00022989"/>
    </source>
</evidence>
<dbReference type="PANTHER" id="PTHR18966">
    <property type="entry name" value="IONOTROPIC GLUTAMATE RECEPTOR"/>
    <property type="match status" value="1"/>
</dbReference>
<keyword evidence="9" id="KW-1071">Ligand-gated ion channel</keyword>
<dbReference type="OrthoDB" id="5984008at2759"/>
<evidence type="ECO:0000256" key="3">
    <source>
        <dbReference type="ARBA" id="ARBA00022692"/>
    </source>
</evidence>
<dbReference type="Gene3D" id="3.40.50.2300">
    <property type="match status" value="1"/>
</dbReference>
<evidence type="ECO:0000256" key="10">
    <source>
        <dbReference type="ARBA" id="ARBA00023303"/>
    </source>
</evidence>
<dbReference type="Pfam" id="PF01094">
    <property type="entry name" value="ANF_receptor"/>
    <property type="match status" value="1"/>
</dbReference>
<dbReference type="Pfam" id="PF10613">
    <property type="entry name" value="Lig_chan-Glu_bd"/>
    <property type="match status" value="1"/>
</dbReference>
<keyword evidence="4" id="KW-1133">Transmembrane helix</keyword>
<keyword evidence="10" id="KW-0407">Ion channel</keyword>
<dbReference type="InterPro" id="IPR001828">
    <property type="entry name" value="ANF_lig-bd_rcpt"/>
</dbReference>
<dbReference type="EMBL" id="VAHF01000005">
    <property type="protein sequence ID" value="TXG60947.1"/>
    <property type="molecule type" value="Genomic_DNA"/>
</dbReference>
<keyword evidence="6" id="KW-0472">Membrane</keyword>
<dbReference type="GO" id="GO:0016020">
    <property type="term" value="C:membrane"/>
    <property type="evidence" value="ECO:0007669"/>
    <property type="project" value="UniProtKB-SubCell"/>
</dbReference>
<protein>
    <recommendedName>
        <fullName evidence="11">Ionotropic glutamate receptor C-terminal domain-containing protein</fullName>
    </recommendedName>
</protein>
<evidence type="ECO:0000313" key="12">
    <source>
        <dbReference type="EMBL" id="TXG60947.1"/>
    </source>
</evidence>
<evidence type="ECO:0000256" key="1">
    <source>
        <dbReference type="ARBA" id="ARBA00004141"/>
    </source>
</evidence>
<name>A0A5C7HV28_9ROSI</name>
<dbReference type="Gene3D" id="1.10.287.70">
    <property type="match status" value="1"/>
</dbReference>
<evidence type="ECO:0000256" key="5">
    <source>
        <dbReference type="ARBA" id="ARBA00023065"/>
    </source>
</evidence>
<dbReference type="InterPro" id="IPR028082">
    <property type="entry name" value="Peripla_BP_I"/>
</dbReference>
<evidence type="ECO:0000256" key="8">
    <source>
        <dbReference type="ARBA" id="ARBA00023180"/>
    </source>
</evidence>
<dbReference type="SUPFAM" id="SSF53850">
    <property type="entry name" value="Periplasmic binding protein-like II"/>
    <property type="match status" value="1"/>
</dbReference>
<gene>
    <name evidence="12" type="ORF">EZV62_012310</name>
</gene>
<evidence type="ECO:0000259" key="11">
    <source>
        <dbReference type="SMART" id="SM00079"/>
    </source>
</evidence>
<dbReference type="SUPFAM" id="SSF53822">
    <property type="entry name" value="Periplasmic binding protein-like I"/>
    <property type="match status" value="1"/>
</dbReference>
<evidence type="ECO:0000256" key="2">
    <source>
        <dbReference type="ARBA" id="ARBA00022448"/>
    </source>
</evidence>
<dbReference type="FunFam" id="3.40.190.10:FF:000054">
    <property type="entry name" value="Glutamate receptor"/>
    <property type="match status" value="1"/>
</dbReference>